<feature type="transmembrane region" description="Helical" evidence="20">
    <location>
        <begin position="722"/>
        <end position="742"/>
    </location>
</feature>
<comment type="caution">
    <text evidence="20">Lacks conserved residue(s) required for the propagation of feature annotation.</text>
</comment>
<reference evidence="23 24" key="1">
    <citation type="journal article" date="2011" name="J. Bacteriol.">
        <title>Genome sequence of 'Pedosphaera parvula' Ellin514, an aerobic Verrucomicrobial isolate from pasture soil.</title>
        <authorList>
            <person name="Kant R."/>
            <person name="van Passel M.W."/>
            <person name="Sangwan P."/>
            <person name="Palva A."/>
            <person name="Lucas S."/>
            <person name="Copeland A."/>
            <person name="Lapidus A."/>
            <person name="Glavina Del Rio T."/>
            <person name="Dalin E."/>
            <person name="Tice H."/>
            <person name="Bruce D."/>
            <person name="Goodwin L."/>
            <person name="Pitluck S."/>
            <person name="Chertkov O."/>
            <person name="Larimer F.W."/>
            <person name="Land M.L."/>
            <person name="Hauser L."/>
            <person name="Brettin T.S."/>
            <person name="Detter J.C."/>
            <person name="Han S."/>
            <person name="de Vos W.M."/>
            <person name="Janssen P.H."/>
            <person name="Smidt H."/>
        </authorList>
    </citation>
    <scope>NUCLEOTIDE SEQUENCE [LARGE SCALE GENOMIC DNA]</scope>
    <source>
        <strain evidence="23 24">Ellin514</strain>
    </source>
</reference>
<feature type="transmembrane region" description="Helical" evidence="20">
    <location>
        <begin position="427"/>
        <end position="452"/>
    </location>
</feature>
<comment type="subcellular location">
    <subcellularLocation>
        <location evidence="1 20">Cell membrane</location>
        <topology evidence="1 20">Multi-pass membrane protein</topology>
    </subcellularLocation>
</comment>
<feature type="transmembrane region" description="Helical" evidence="20">
    <location>
        <begin position="472"/>
        <end position="493"/>
    </location>
</feature>
<dbReference type="InterPro" id="IPR000298">
    <property type="entry name" value="Cyt_c_oxidase-like_su3"/>
</dbReference>
<dbReference type="Gene3D" id="1.20.210.10">
    <property type="entry name" value="Cytochrome c oxidase-like, subunit I domain"/>
    <property type="match status" value="1"/>
</dbReference>
<dbReference type="InterPro" id="IPR023615">
    <property type="entry name" value="Cyt_c_Oxase_su1_BS"/>
</dbReference>
<comment type="pathway">
    <text evidence="2 20">Energy metabolism; oxidative phosphorylation.</text>
</comment>
<evidence type="ECO:0000256" key="4">
    <source>
        <dbReference type="ARBA" id="ARBA00011700"/>
    </source>
</evidence>
<dbReference type="OrthoDB" id="9759913at2"/>
<keyword evidence="7 19" id="KW-0349">Heme</keyword>
<dbReference type="EMBL" id="ABOX02000023">
    <property type="protein sequence ID" value="EEF59795.1"/>
    <property type="molecule type" value="Genomic_DNA"/>
</dbReference>
<dbReference type="Pfam" id="PF00115">
    <property type="entry name" value="COX1"/>
    <property type="match status" value="1"/>
</dbReference>
<evidence type="ECO:0000256" key="3">
    <source>
        <dbReference type="ARBA" id="ARBA00010581"/>
    </source>
</evidence>
<keyword evidence="9 19" id="KW-0812">Transmembrane</keyword>
<protein>
    <recommendedName>
        <fullName evidence="20">Cytochrome c oxidase subunit 1</fullName>
        <ecNumber evidence="20">7.1.1.9</ecNumber>
    </recommendedName>
</protein>
<keyword evidence="14 20" id="KW-0408">Iron</keyword>
<dbReference type="PANTHER" id="PTHR10422">
    <property type="entry name" value="CYTOCHROME C OXIDASE SUBUNIT 1"/>
    <property type="match status" value="1"/>
</dbReference>
<dbReference type="GO" id="GO:0005886">
    <property type="term" value="C:plasma membrane"/>
    <property type="evidence" value="ECO:0007669"/>
    <property type="project" value="UniProtKB-SubCell"/>
</dbReference>
<evidence type="ECO:0000256" key="8">
    <source>
        <dbReference type="ARBA" id="ARBA00022660"/>
    </source>
</evidence>
<evidence type="ECO:0000256" key="2">
    <source>
        <dbReference type="ARBA" id="ARBA00004673"/>
    </source>
</evidence>
<evidence type="ECO:0000256" key="18">
    <source>
        <dbReference type="ARBA" id="ARBA00047816"/>
    </source>
</evidence>
<evidence type="ECO:0000256" key="16">
    <source>
        <dbReference type="ARBA" id="ARBA00023136"/>
    </source>
</evidence>
<evidence type="ECO:0000256" key="15">
    <source>
        <dbReference type="ARBA" id="ARBA00023008"/>
    </source>
</evidence>
<comment type="similarity">
    <text evidence="3">Belongs to the cytochrome c oxidase subunit 3 family.</text>
</comment>
<keyword evidence="6 20" id="KW-1003">Cell membrane</keyword>
<comment type="similarity">
    <text evidence="19">Belongs to the heme-copper respiratory oxidase family.</text>
</comment>
<dbReference type="FunFam" id="1.20.120.80:FF:000001">
    <property type="entry name" value="Cytochrome (Ubi)quinol oxidase subunit III"/>
    <property type="match status" value="1"/>
</dbReference>
<feature type="transmembrane region" description="Helical" evidence="20">
    <location>
        <begin position="116"/>
        <end position="135"/>
    </location>
</feature>
<keyword evidence="10 20" id="KW-0479">Metal-binding</keyword>
<feature type="transmembrane region" description="Helical" evidence="20">
    <location>
        <begin position="321"/>
        <end position="343"/>
    </location>
</feature>
<feature type="transmembrane region" description="Helical" evidence="20">
    <location>
        <begin position="391"/>
        <end position="415"/>
    </location>
</feature>
<comment type="caution">
    <text evidence="23">The sequence shown here is derived from an EMBL/GenBank/DDBJ whole genome shotgun (WGS) entry which is preliminary data.</text>
</comment>
<keyword evidence="15 20" id="KW-0186">Copper</keyword>
<dbReference type="GO" id="GO:0022904">
    <property type="term" value="P:respiratory electron transport chain"/>
    <property type="evidence" value="ECO:0007669"/>
    <property type="project" value="InterPro"/>
</dbReference>
<feature type="transmembrane region" description="Helical" evidence="20">
    <location>
        <begin position="675"/>
        <end position="701"/>
    </location>
</feature>
<comment type="catalytic activity">
    <reaction evidence="18 20">
        <text>4 Fe(II)-[cytochrome c] + O2 + 8 H(+)(in) = 4 Fe(III)-[cytochrome c] + 2 H2O + 4 H(+)(out)</text>
        <dbReference type="Rhea" id="RHEA:11436"/>
        <dbReference type="Rhea" id="RHEA-COMP:10350"/>
        <dbReference type="Rhea" id="RHEA-COMP:14399"/>
        <dbReference type="ChEBI" id="CHEBI:15377"/>
        <dbReference type="ChEBI" id="CHEBI:15378"/>
        <dbReference type="ChEBI" id="CHEBI:15379"/>
        <dbReference type="ChEBI" id="CHEBI:29033"/>
        <dbReference type="ChEBI" id="CHEBI:29034"/>
        <dbReference type="EC" id="7.1.1.9"/>
    </reaction>
</comment>
<evidence type="ECO:0000256" key="14">
    <source>
        <dbReference type="ARBA" id="ARBA00023004"/>
    </source>
</evidence>
<dbReference type="Gene3D" id="1.20.120.80">
    <property type="entry name" value="Cytochrome c oxidase, subunit III, four-helix bundle"/>
    <property type="match status" value="1"/>
</dbReference>
<dbReference type="GO" id="GO:0015990">
    <property type="term" value="P:electron transport coupled proton transport"/>
    <property type="evidence" value="ECO:0007669"/>
    <property type="project" value="InterPro"/>
</dbReference>
<dbReference type="InterPro" id="IPR023616">
    <property type="entry name" value="Cyt_c_oxase-like_su1_dom"/>
</dbReference>
<dbReference type="SUPFAM" id="SSF81442">
    <property type="entry name" value="Cytochrome c oxidase subunit I-like"/>
    <property type="match status" value="1"/>
</dbReference>
<evidence type="ECO:0000256" key="10">
    <source>
        <dbReference type="ARBA" id="ARBA00022723"/>
    </source>
</evidence>
<dbReference type="InterPro" id="IPR035973">
    <property type="entry name" value="Cyt_c_oxidase_su3-like_sf"/>
</dbReference>
<feature type="transmembrane region" description="Helical" evidence="20">
    <location>
        <begin position="202"/>
        <end position="230"/>
    </location>
</feature>
<dbReference type="PANTHER" id="PTHR10422:SF18">
    <property type="entry name" value="CYTOCHROME C OXIDASE SUBUNIT 1"/>
    <property type="match status" value="1"/>
</dbReference>
<evidence type="ECO:0000256" key="6">
    <source>
        <dbReference type="ARBA" id="ARBA00022475"/>
    </source>
</evidence>
<evidence type="ECO:0000256" key="20">
    <source>
        <dbReference type="RuleBase" id="RU363061"/>
    </source>
</evidence>
<feature type="transmembrane region" description="Helical" evidence="20">
    <location>
        <begin position="77"/>
        <end position="104"/>
    </location>
</feature>
<dbReference type="PRINTS" id="PR01165">
    <property type="entry name" value="CYCOXIDASEI"/>
</dbReference>
<feature type="transmembrane region" description="Helical" evidence="20">
    <location>
        <begin position="638"/>
        <end position="655"/>
    </location>
</feature>
<dbReference type="InterPro" id="IPR014241">
    <property type="entry name" value="Cyt_c_oxidase_su1_bac"/>
</dbReference>
<keyword evidence="12 19" id="KW-0249">Electron transport</keyword>
<keyword evidence="11" id="KW-1278">Translocase</keyword>
<gene>
    <name evidence="23" type="ORF">Cflav_PD2802</name>
</gene>
<feature type="transmembrane region" description="Helical" evidence="20">
    <location>
        <begin position="608"/>
        <end position="626"/>
    </location>
</feature>
<evidence type="ECO:0000259" key="22">
    <source>
        <dbReference type="PROSITE" id="PS50855"/>
    </source>
</evidence>
<dbReference type="FunFam" id="1.20.210.10:FF:000006">
    <property type="entry name" value="Cytochrome c oxidase subunit 1"/>
    <property type="match status" value="1"/>
</dbReference>
<evidence type="ECO:0000256" key="5">
    <source>
        <dbReference type="ARBA" id="ARBA00022448"/>
    </source>
</evidence>
<feature type="transmembrane region" description="Helical" evidence="20">
    <location>
        <begin position="565"/>
        <end position="588"/>
    </location>
</feature>
<dbReference type="GO" id="GO:0006119">
    <property type="term" value="P:oxidative phosphorylation"/>
    <property type="evidence" value="ECO:0007669"/>
    <property type="project" value="UniProtKB-UniPathway"/>
</dbReference>
<feature type="transmembrane region" description="Helical" evidence="20">
    <location>
        <begin position="164"/>
        <end position="190"/>
    </location>
</feature>
<dbReference type="PROSITE" id="PS50855">
    <property type="entry name" value="COX1"/>
    <property type="match status" value="1"/>
</dbReference>
<evidence type="ECO:0000256" key="17">
    <source>
        <dbReference type="ARBA" id="ARBA00025694"/>
    </source>
</evidence>
<dbReference type="RefSeq" id="WP_007416115.1">
    <property type="nucleotide sequence ID" value="NZ_ABOX02000023.1"/>
</dbReference>
<dbReference type="NCBIfam" id="TIGR02891">
    <property type="entry name" value="CtaD_CoxA"/>
    <property type="match status" value="1"/>
</dbReference>
<comment type="subunit">
    <text evidence="4">Heterooctamer of two A chains, two B chains, two C chains and two D chains.</text>
</comment>
<dbReference type="InterPro" id="IPR036927">
    <property type="entry name" value="Cyt_c_oxase-like_su1_sf"/>
</dbReference>
<dbReference type="GO" id="GO:0004129">
    <property type="term" value="F:cytochrome-c oxidase activity"/>
    <property type="evidence" value="ECO:0007669"/>
    <property type="project" value="UniProtKB-EC"/>
</dbReference>
<dbReference type="InterPro" id="IPR000883">
    <property type="entry name" value="Cyt_C_Oxase_1"/>
</dbReference>
<dbReference type="UniPathway" id="UPA00705"/>
<dbReference type="Pfam" id="PF00510">
    <property type="entry name" value="COX3"/>
    <property type="match status" value="1"/>
</dbReference>
<dbReference type="InterPro" id="IPR013833">
    <property type="entry name" value="Cyt_c_oxidase_su3_a-hlx"/>
</dbReference>
<evidence type="ECO:0000313" key="23">
    <source>
        <dbReference type="EMBL" id="EEF59795.1"/>
    </source>
</evidence>
<dbReference type="EC" id="7.1.1.9" evidence="20"/>
<dbReference type="Proteomes" id="UP000003688">
    <property type="component" value="Unassembled WGS sequence"/>
</dbReference>
<feature type="domain" description="Cytochrome oxidase subunit I profile" evidence="22">
    <location>
        <begin position="16"/>
        <end position="532"/>
    </location>
</feature>
<evidence type="ECO:0000256" key="12">
    <source>
        <dbReference type="ARBA" id="ARBA00022982"/>
    </source>
</evidence>
<dbReference type="AlphaFoldDB" id="B9XJX2"/>
<dbReference type="PROSITE" id="PS50253">
    <property type="entry name" value="COX3"/>
    <property type="match status" value="1"/>
</dbReference>
<evidence type="ECO:0000256" key="13">
    <source>
        <dbReference type="ARBA" id="ARBA00022989"/>
    </source>
</evidence>
<feature type="domain" description="Heme-copper oxidase subunit III family profile" evidence="21">
    <location>
        <begin position="566"/>
        <end position="743"/>
    </location>
</feature>
<dbReference type="GO" id="GO:0020037">
    <property type="term" value="F:heme binding"/>
    <property type="evidence" value="ECO:0007669"/>
    <property type="project" value="InterPro"/>
</dbReference>
<dbReference type="CDD" id="cd00386">
    <property type="entry name" value="Heme_Cu_Oxidase_III_like"/>
    <property type="match status" value="1"/>
</dbReference>
<proteinExistence type="inferred from homology"/>
<keyword evidence="24" id="KW-1185">Reference proteome</keyword>
<evidence type="ECO:0000256" key="1">
    <source>
        <dbReference type="ARBA" id="ARBA00004651"/>
    </source>
</evidence>
<evidence type="ECO:0000259" key="21">
    <source>
        <dbReference type="PROSITE" id="PS50253"/>
    </source>
</evidence>
<dbReference type="STRING" id="320771.Cflav_PD2802"/>
<organism evidence="23 24">
    <name type="scientific">Pedosphaera parvula (strain Ellin514)</name>
    <dbReference type="NCBI Taxonomy" id="320771"/>
    <lineage>
        <taxon>Bacteria</taxon>
        <taxon>Pseudomonadati</taxon>
        <taxon>Verrucomicrobiota</taxon>
        <taxon>Pedosphaerae</taxon>
        <taxon>Pedosphaerales</taxon>
        <taxon>Pedosphaeraceae</taxon>
        <taxon>Pedosphaera</taxon>
    </lineage>
</organism>
<feature type="transmembrane region" description="Helical" evidence="20">
    <location>
        <begin position="355"/>
        <end position="379"/>
    </location>
</feature>
<evidence type="ECO:0000256" key="11">
    <source>
        <dbReference type="ARBA" id="ARBA00022967"/>
    </source>
</evidence>
<comment type="function">
    <text evidence="20">Cytochrome c oxidase is the component of the respiratory chain that catalyzes the reduction of oxygen to water. Subunits 1-3 form the functional core of the enzyme complex. CO I is the catalytic subunit of the enzyme. Electrons originating in cytochrome c are transferred via the copper A center of subunit 2 and heme A of subunit 1 to the bimetallic center formed by heme A3 and copper B.</text>
</comment>
<evidence type="ECO:0000313" key="24">
    <source>
        <dbReference type="Proteomes" id="UP000003688"/>
    </source>
</evidence>
<keyword evidence="8 19" id="KW-0679">Respiratory chain</keyword>
<evidence type="ECO:0000256" key="9">
    <source>
        <dbReference type="ARBA" id="ARBA00022692"/>
    </source>
</evidence>
<comment type="function">
    <text evidence="17">Cytochrome bo(3) ubiquinol terminal oxidase is the component of the aerobic respiratory chain of E.coli that predominates when cells are grown at high aeration. Has proton pump activity across the membrane in addition to electron transfer, pumping 2 protons/electron.</text>
</comment>
<feature type="transmembrane region" description="Helical" evidence="20">
    <location>
        <begin position="250"/>
        <end position="273"/>
    </location>
</feature>
<evidence type="ECO:0000256" key="7">
    <source>
        <dbReference type="ARBA" id="ARBA00022617"/>
    </source>
</evidence>
<accession>B9XJX2</accession>
<feature type="transmembrane region" description="Helical" evidence="20">
    <location>
        <begin position="285"/>
        <end position="306"/>
    </location>
</feature>
<name>B9XJX2_PEDPL</name>
<evidence type="ECO:0000256" key="19">
    <source>
        <dbReference type="RuleBase" id="RU000370"/>
    </source>
</evidence>
<keyword evidence="16 20" id="KW-0472">Membrane</keyword>
<sequence precursor="true">MSETTSNAIPLPQPASVKETGWLYGWITTVDHKRIGILYLFTALVFFAIAGIMALLMRLQLAFPNNTLIHPAAYNQLFTMHGTTMVFLVGMPMLIGFANYFVPLMIGARDMAFPRLNAMTLWMLVFGGILLYFSYATGDPPAVGWFSYAPLSEKSFSSGPGVNYWIASLLILGTSSIAAGVNLIATVLSLRVRGMTMRKLPLFVWMSFITAVLIIFALPALNVAIVMLLIDRQLNSFFFSPLRGGASILWQHFFWAFGHPEVYILALPAFGMISEVLPVFSRKPIFGYEFVATSGVIIALLSYGVWAHHMFASGLGHAAEIFFGAASMLIAIPTGVKVFNWIATMWGGSLRFTTSMLFAIGFLVNFTLGGLSGVTFTAVPANWQTTDTYYVVAHFHYVLIGGTVFGTFAGLYYWFPKMSGRMLSERLGKWHFWLTMISFNLTFFVQHILGLIGMPRRVYTYPDLPYYASLNLISTAGAVLSAVAVLVLLWNIFRSLRHGEPAGDNPWRAFTLEWITTSPPAEHNFERVPPVHSRRPVWDLMHPENPDPPISGVVNQDSPYLEKNFVGMWSFILSEATFFALLISGYIYYNAYWHSTGPDAAAHLNRNLATVFTLFLLASSLTFWLAEKNLHRGNHHSFRFWLVITILLGLVFIVGQGHEYFDLFRRGVTIDTTLFASSFFTLTGFHGLHVCVGLIGLLIVLWLAFKGDFKSGRIEAVRTIGFYWHFVDVVWIFVFTTVYLVGPHL</sequence>
<feature type="transmembrane region" description="Helical" evidence="20">
    <location>
        <begin position="37"/>
        <end position="57"/>
    </location>
</feature>
<keyword evidence="13 20" id="KW-1133">Transmembrane helix</keyword>
<keyword evidence="5 19" id="KW-0813">Transport</keyword>
<dbReference type="SUPFAM" id="SSF81452">
    <property type="entry name" value="Cytochrome c oxidase subunit III-like"/>
    <property type="match status" value="1"/>
</dbReference>
<dbReference type="PROSITE" id="PS00077">
    <property type="entry name" value="COX1_CUB"/>
    <property type="match status" value="1"/>
</dbReference>
<dbReference type="GO" id="GO:0046872">
    <property type="term" value="F:metal ion binding"/>
    <property type="evidence" value="ECO:0007669"/>
    <property type="project" value="UniProtKB-KW"/>
</dbReference>